<organism evidence="1 2">
    <name type="scientific">Mytilus edulis</name>
    <name type="common">Blue mussel</name>
    <dbReference type="NCBI Taxonomy" id="6550"/>
    <lineage>
        <taxon>Eukaryota</taxon>
        <taxon>Metazoa</taxon>
        <taxon>Spiralia</taxon>
        <taxon>Lophotrochozoa</taxon>
        <taxon>Mollusca</taxon>
        <taxon>Bivalvia</taxon>
        <taxon>Autobranchia</taxon>
        <taxon>Pteriomorphia</taxon>
        <taxon>Mytilida</taxon>
        <taxon>Mytiloidea</taxon>
        <taxon>Mytilidae</taxon>
        <taxon>Mytilinae</taxon>
        <taxon>Mytilus</taxon>
    </lineage>
</organism>
<evidence type="ECO:0000313" key="1">
    <source>
        <dbReference type="EMBL" id="CAG2239414.1"/>
    </source>
</evidence>
<evidence type="ECO:0000313" key="2">
    <source>
        <dbReference type="Proteomes" id="UP000683360"/>
    </source>
</evidence>
<keyword evidence="2" id="KW-1185">Reference proteome</keyword>
<dbReference type="AlphaFoldDB" id="A0A8S3U6H5"/>
<dbReference type="Proteomes" id="UP000683360">
    <property type="component" value="Unassembled WGS sequence"/>
</dbReference>
<accession>A0A8S3U6H5</accession>
<dbReference type="OrthoDB" id="6136380at2759"/>
<reference evidence="1" key="1">
    <citation type="submission" date="2021-03" db="EMBL/GenBank/DDBJ databases">
        <authorList>
            <person name="Bekaert M."/>
        </authorList>
    </citation>
    <scope>NUCLEOTIDE SEQUENCE</scope>
</reference>
<protein>
    <submittedName>
        <fullName evidence="1">Uncharacterized protein</fullName>
    </submittedName>
</protein>
<dbReference type="InterPro" id="IPR011044">
    <property type="entry name" value="Quino_amine_DH_bsu"/>
</dbReference>
<dbReference type="SUPFAM" id="SSF50969">
    <property type="entry name" value="YVTN repeat-like/Quinoprotein amine dehydrogenase"/>
    <property type="match status" value="1"/>
</dbReference>
<name>A0A8S3U6H5_MYTED</name>
<sequence length="163" mass="18187">MFLTCFDDRMAYVTFPDENIIRVVSCVNQLEVVNEITVKIRCSGITKIDQDKFALACRSKCKIYIMSRNGTKLRTIKPLIGIDEMSTNHVPSTGMDDVNDSDEEAGTIRLLTLDGEAISEVRLHGDPITFPRSIAFDKTGHYMAVTHKGDGDDCFSVFQLLSS</sequence>
<proteinExistence type="predicted"/>
<comment type="caution">
    <text evidence="1">The sequence shown here is derived from an EMBL/GenBank/DDBJ whole genome shotgun (WGS) entry which is preliminary data.</text>
</comment>
<dbReference type="EMBL" id="CAJPWZ010002519">
    <property type="protein sequence ID" value="CAG2239414.1"/>
    <property type="molecule type" value="Genomic_DNA"/>
</dbReference>
<gene>
    <name evidence="1" type="ORF">MEDL_51769</name>
</gene>